<dbReference type="GO" id="GO:0005743">
    <property type="term" value="C:mitochondrial inner membrane"/>
    <property type="evidence" value="ECO:0007669"/>
    <property type="project" value="UniProtKB-SubCell"/>
</dbReference>
<evidence type="ECO:0000256" key="11">
    <source>
        <dbReference type="ARBA" id="ARBA00022982"/>
    </source>
</evidence>
<sequence>MFNWNKMLLISLLIWSTLISVTSHSWLGIWMGLEINLMSFIPLIVENKNMIMSEAMLSYFLIQTLTSINFLFFIILTKMFSNFQWITNIVMNLSLLMKMGAAPFHFWFPKVMSGLSWLNCFILSTWQKITPMIAISFCMNYNTILMAILLSALVGAMGGINQTSIRVIMSFSSISHMSWMLTSTLISLNLWMIYFSVYLILNSMMMLMFSINNFFFLNQMFNTKMNSSMFLSININMLSLGGLPPFLGFFPKWLVIYYMSMSNMLTMIIFLTLMTLITLSFYMNILFSSVIVNYSQTKWFISSFKTKPMIFMYLINSISLFSLLIISFLNFSF</sequence>
<keyword evidence="9 18" id="KW-0999">Mitochondrion inner membrane</keyword>
<feature type="transmembrane region" description="Helical" evidence="18">
    <location>
        <begin position="192"/>
        <end position="217"/>
    </location>
</feature>
<evidence type="ECO:0000256" key="5">
    <source>
        <dbReference type="ARBA" id="ARBA00021008"/>
    </source>
</evidence>
<evidence type="ECO:0000313" key="21">
    <source>
        <dbReference type="EMBL" id="UZZ43987.1"/>
    </source>
</evidence>
<feature type="transmembrane region" description="Helical" evidence="18">
    <location>
        <begin position="167"/>
        <end position="186"/>
    </location>
</feature>
<evidence type="ECO:0000256" key="17">
    <source>
        <dbReference type="ARBA" id="ARBA00049551"/>
    </source>
</evidence>
<name>A0A9E8RTT0_9NEOP</name>
<protein>
    <recommendedName>
        <fullName evidence="5 18">NADH-ubiquinone oxidoreductase chain 2</fullName>
        <ecNumber evidence="4 18">7.1.1.2</ecNumber>
    </recommendedName>
</protein>
<evidence type="ECO:0000256" key="2">
    <source>
        <dbReference type="ARBA" id="ARBA00004448"/>
    </source>
</evidence>
<evidence type="ECO:0000256" key="4">
    <source>
        <dbReference type="ARBA" id="ARBA00012944"/>
    </source>
</evidence>
<dbReference type="InterPro" id="IPR003917">
    <property type="entry name" value="NADH_UbQ_OxRdtase_chain2"/>
</dbReference>
<feature type="transmembrane region" description="Helical" evidence="18">
    <location>
        <begin position="133"/>
        <end position="155"/>
    </location>
</feature>
<feature type="transmembrane region" description="Helical" evidence="18">
    <location>
        <begin position="229"/>
        <end position="247"/>
    </location>
</feature>
<evidence type="ECO:0000256" key="3">
    <source>
        <dbReference type="ARBA" id="ARBA00007012"/>
    </source>
</evidence>
<reference evidence="21" key="2">
    <citation type="journal article" date="2022" name="Syst. Entomol.">
        <title>Massive gene rearrangements of mitochondrial genomes and implications for the phylogeny of Trichoptera (Insecta).</title>
        <authorList>
            <person name="Ge X."/>
            <person name="Peng L."/>
            <person name="Vogler A.P."/>
            <person name="Morse J.C."/>
            <person name="Yang L."/>
            <person name="Sun C."/>
            <person name="Wang B."/>
        </authorList>
    </citation>
    <scope>NUCLEOTIDE SEQUENCE</scope>
</reference>
<evidence type="ECO:0000256" key="18">
    <source>
        <dbReference type="RuleBase" id="RU003403"/>
    </source>
</evidence>
<feature type="transmembrane region" description="Helical" evidence="18">
    <location>
        <begin position="313"/>
        <end position="331"/>
    </location>
</feature>
<comment type="function">
    <text evidence="18">Core subunit of the mitochondrial membrane respiratory chain NADH dehydrogenase (Complex I) which catalyzes electron transfer from NADH through the respiratory chain, using ubiquinone as an electron acceptor. Essential for the catalytic activity and assembly of complex I.</text>
</comment>
<comment type="subcellular location">
    <subcellularLocation>
        <location evidence="2 18">Mitochondrion inner membrane</location>
        <topology evidence="2 18">Multi-pass membrane protein</topology>
    </subcellularLocation>
</comment>
<comment type="function">
    <text evidence="1">Core subunit of the mitochondrial membrane respiratory chain NADH dehydrogenase (Complex I) that is believed to belong to the minimal assembly required for catalysis. Complex I functions in the transfer of electrons from NADH to the respiratory chain. The immediate electron acceptor for the enzyme is believed to be ubiquinone.</text>
</comment>
<dbReference type="EMBL" id="OL678019">
    <property type="protein sequence ID" value="UZZ43987.1"/>
    <property type="molecule type" value="Genomic_DNA"/>
</dbReference>
<dbReference type="AlphaFoldDB" id="A0A9E8RTT0"/>
<accession>A0A9E8RTT0</accession>
<keyword evidence="8 18" id="KW-0812">Transmembrane</keyword>
<keyword evidence="12 18" id="KW-1133">Transmembrane helix</keyword>
<evidence type="ECO:0000256" key="7">
    <source>
        <dbReference type="ARBA" id="ARBA00022660"/>
    </source>
</evidence>
<geneLocation type="mitochondrion" evidence="21"/>
<keyword evidence="7 18" id="KW-0679">Respiratory chain</keyword>
<reference evidence="21" key="1">
    <citation type="submission" date="2021-11" db="EMBL/GenBank/DDBJ databases">
        <authorList>
            <person name="Ge X.-Y."/>
            <person name="Peng L."/>
            <person name="Sun C.-H."/>
            <person name="Wang B.-X."/>
        </authorList>
    </citation>
    <scope>NUCLEOTIDE SEQUENCE</scope>
</reference>
<evidence type="ECO:0000256" key="8">
    <source>
        <dbReference type="ARBA" id="ARBA00022692"/>
    </source>
</evidence>
<proteinExistence type="inferred from homology"/>
<dbReference type="PANTHER" id="PTHR46552:SF1">
    <property type="entry name" value="NADH-UBIQUINONE OXIDOREDUCTASE CHAIN 2"/>
    <property type="match status" value="1"/>
</dbReference>
<keyword evidence="14 18" id="KW-0830">Ubiquinone</keyword>
<feature type="transmembrane region" description="Helical" evidence="18">
    <location>
        <begin position="89"/>
        <end position="108"/>
    </location>
</feature>
<evidence type="ECO:0000256" key="9">
    <source>
        <dbReference type="ARBA" id="ARBA00022792"/>
    </source>
</evidence>
<comment type="similarity">
    <text evidence="3 18">Belongs to the complex I subunit 2 family.</text>
</comment>
<evidence type="ECO:0000256" key="13">
    <source>
        <dbReference type="ARBA" id="ARBA00023027"/>
    </source>
</evidence>
<evidence type="ECO:0000256" key="6">
    <source>
        <dbReference type="ARBA" id="ARBA00022448"/>
    </source>
</evidence>
<feature type="transmembrane region" description="Helical" evidence="18">
    <location>
        <begin position="56"/>
        <end position="77"/>
    </location>
</feature>
<dbReference type="Pfam" id="PF00361">
    <property type="entry name" value="Proton_antipo_M"/>
    <property type="match status" value="1"/>
</dbReference>
<dbReference type="EC" id="7.1.1.2" evidence="4 18"/>
<evidence type="ECO:0000256" key="19">
    <source>
        <dbReference type="SAM" id="SignalP"/>
    </source>
</evidence>
<dbReference type="InterPro" id="IPR050175">
    <property type="entry name" value="Complex_I_Subunit_2"/>
</dbReference>
<dbReference type="InterPro" id="IPR001750">
    <property type="entry name" value="ND/Mrp_TM"/>
</dbReference>
<keyword evidence="6" id="KW-0813">Transport</keyword>
<keyword evidence="13 18" id="KW-0520">NAD</keyword>
<dbReference type="CTD" id="4536"/>
<evidence type="ECO:0000256" key="15">
    <source>
        <dbReference type="ARBA" id="ARBA00023128"/>
    </source>
</evidence>
<evidence type="ECO:0000259" key="20">
    <source>
        <dbReference type="Pfam" id="PF00361"/>
    </source>
</evidence>
<gene>
    <name evidence="21" type="primary">ND2</name>
</gene>
<keyword evidence="19" id="KW-0732">Signal</keyword>
<evidence type="ECO:0000256" key="14">
    <source>
        <dbReference type="ARBA" id="ARBA00023075"/>
    </source>
</evidence>
<keyword evidence="16 18" id="KW-0472">Membrane</keyword>
<feature type="domain" description="NADH:quinone oxidoreductase/Mrp antiporter transmembrane" evidence="20">
    <location>
        <begin position="23"/>
        <end position="278"/>
    </location>
</feature>
<keyword evidence="15 18" id="KW-0496">Mitochondrion</keyword>
<feature type="signal peptide" evidence="19">
    <location>
        <begin position="1"/>
        <end position="23"/>
    </location>
</feature>
<feature type="transmembrane region" description="Helical" evidence="18">
    <location>
        <begin position="267"/>
        <end position="292"/>
    </location>
</feature>
<dbReference type="GeneID" id="77425630"/>
<keyword evidence="11 18" id="KW-0249">Electron transport</keyword>
<feature type="chain" id="PRO_5039415906" description="NADH-ubiquinone oxidoreductase chain 2" evidence="19">
    <location>
        <begin position="24"/>
        <end position="333"/>
    </location>
</feature>
<evidence type="ECO:0000256" key="10">
    <source>
        <dbReference type="ARBA" id="ARBA00022967"/>
    </source>
</evidence>
<dbReference type="PANTHER" id="PTHR46552">
    <property type="entry name" value="NADH-UBIQUINONE OXIDOREDUCTASE CHAIN 2"/>
    <property type="match status" value="1"/>
</dbReference>
<evidence type="ECO:0000256" key="16">
    <source>
        <dbReference type="ARBA" id="ARBA00023136"/>
    </source>
</evidence>
<dbReference type="GO" id="GO:0006120">
    <property type="term" value="P:mitochondrial electron transport, NADH to ubiquinone"/>
    <property type="evidence" value="ECO:0007669"/>
    <property type="project" value="InterPro"/>
</dbReference>
<evidence type="ECO:0000256" key="1">
    <source>
        <dbReference type="ARBA" id="ARBA00003257"/>
    </source>
</evidence>
<dbReference type="PRINTS" id="PR01436">
    <property type="entry name" value="NADHDHGNASE2"/>
</dbReference>
<organism evidence="21">
    <name type="scientific">Himalopsyche eos</name>
    <dbReference type="NCBI Taxonomy" id="2904895"/>
    <lineage>
        <taxon>Eukaryota</taxon>
        <taxon>Metazoa</taxon>
        <taxon>Ecdysozoa</taxon>
        <taxon>Arthropoda</taxon>
        <taxon>Hexapoda</taxon>
        <taxon>Insecta</taxon>
        <taxon>Pterygota</taxon>
        <taxon>Neoptera</taxon>
        <taxon>Endopterygota</taxon>
        <taxon>Trichoptera</taxon>
        <taxon>Integripalpia</taxon>
        <taxon>Rhyacophiloidea</taxon>
        <taxon>Rhyacophilidae</taxon>
        <taxon>Himalopsyche</taxon>
    </lineage>
</organism>
<dbReference type="GO" id="GO:0008137">
    <property type="term" value="F:NADH dehydrogenase (ubiquinone) activity"/>
    <property type="evidence" value="ECO:0007669"/>
    <property type="project" value="UniProtKB-EC"/>
</dbReference>
<keyword evidence="10 18" id="KW-1278">Translocase</keyword>
<evidence type="ECO:0000256" key="12">
    <source>
        <dbReference type="ARBA" id="ARBA00022989"/>
    </source>
</evidence>
<comment type="catalytic activity">
    <reaction evidence="17 18">
        <text>a ubiquinone + NADH + 5 H(+)(in) = a ubiquinol + NAD(+) + 4 H(+)(out)</text>
        <dbReference type="Rhea" id="RHEA:29091"/>
        <dbReference type="Rhea" id="RHEA-COMP:9565"/>
        <dbReference type="Rhea" id="RHEA-COMP:9566"/>
        <dbReference type="ChEBI" id="CHEBI:15378"/>
        <dbReference type="ChEBI" id="CHEBI:16389"/>
        <dbReference type="ChEBI" id="CHEBI:17976"/>
        <dbReference type="ChEBI" id="CHEBI:57540"/>
        <dbReference type="ChEBI" id="CHEBI:57945"/>
        <dbReference type="EC" id="7.1.1.2"/>
    </reaction>
</comment>
<dbReference type="RefSeq" id="YP_010586225.1">
    <property type="nucleotide sequence ID" value="NC_069259.1"/>
</dbReference>